<keyword evidence="1" id="KW-0472">Membrane</keyword>
<sequence>MEADAFFLTTFFGMGIGTICTLTIQWYGRRKVKAALKSEGITPSRQTELLSNENEVMRGQMLRLEERLSVMERITTDSHMSLNQELERLR</sequence>
<organism evidence="2 3">
    <name type="scientific">Sphingorhabdus lacus</name>
    <dbReference type="NCBI Taxonomy" id="392610"/>
    <lineage>
        <taxon>Bacteria</taxon>
        <taxon>Pseudomonadati</taxon>
        <taxon>Pseudomonadota</taxon>
        <taxon>Alphaproteobacteria</taxon>
        <taxon>Sphingomonadales</taxon>
        <taxon>Sphingomonadaceae</taxon>
        <taxon>Sphingorhabdus</taxon>
    </lineage>
</organism>
<dbReference type="OrthoDB" id="7573047at2"/>
<keyword evidence="1" id="KW-0812">Transmembrane</keyword>
<dbReference type="KEGG" id="slaa:EUU25_05300"/>
<evidence type="ECO:0000313" key="2">
    <source>
        <dbReference type="EMBL" id="QGY80083.1"/>
    </source>
</evidence>
<name>A0A6I6LCP6_9SPHN</name>
<feature type="transmembrane region" description="Helical" evidence="1">
    <location>
        <begin position="6"/>
        <end position="27"/>
    </location>
</feature>
<evidence type="ECO:0000256" key="1">
    <source>
        <dbReference type="SAM" id="Phobius"/>
    </source>
</evidence>
<dbReference type="EMBL" id="CP035733">
    <property type="protein sequence ID" value="QGY80083.1"/>
    <property type="molecule type" value="Genomic_DNA"/>
</dbReference>
<dbReference type="Proteomes" id="UP000428803">
    <property type="component" value="Chromosome"/>
</dbReference>
<dbReference type="AlphaFoldDB" id="A0A6I6LCP6"/>
<keyword evidence="3" id="KW-1185">Reference proteome</keyword>
<dbReference type="RefSeq" id="WP_158898959.1">
    <property type="nucleotide sequence ID" value="NZ_CP035733.1"/>
</dbReference>
<protein>
    <submittedName>
        <fullName evidence="2">Uncharacterized protein</fullName>
    </submittedName>
</protein>
<evidence type="ECO:0000313" key="3">
    <source>
        <dbReference type="Proteomes" id="UP000428803"/>
    </source>
</evidence>
<keyword evidence="1" id="KW-1133">Transmembrane helix</keyword>
<reference evidence="3" key="1">
    <citation type="submission" date="2019-01" db="EMBL/GenBank/DDBJ databases">
        <title>Sphingorhabdus lacus sp.nov., isolated from an oligotrophic freshwater lake.</title>
        <authorList>
            <person name="Park M."/>
        </authorList>
    </citation>
    <scope>NUCLEOTIDE SEQUENCE [LARGE SCALE GENOMIC DNA]</scope>
    <source>
        <strain evidence="3">IMCC1753</strain>
    </source>
</reference>
<accession>A0A6I6LCP6</accession>
<gene>
    <name evidence="2" type="ORF">EUU25_05300</name>
</gene>
<proteinExistence type="predicted"/>